<evidence type="ECO:0000313" key="7">
    <source>
        <dbReference type="RefSeq" id="XP_017022321.1"/>
    </source>
</evidence>
<accession>A0A6P4IHS1</accession>
<dbReference type="AlphaFoldDB" id="A0A6P4IHS1"/>
<dbReference type="CDD" id="cd05911">
    <property type="entry name" value="Firefly_Luc_like"/>
    <property type="match status" value="1"/>
</dbReference>
<evidence type="ECO:0000256" key="3">
    <source>
        <dbReference type="ARBA" id="ARBA00023140"/>
    </source>
</evidence>
<dbReference type="Gene3D" id="3.30.300.30">
    <property type="match status" value="1"/>
</dbReference>
<proteinExistence type="inferred from homology"/>
<dbReference type="InterPro" id="IPR020845">
    <property type="entry name" value="AMP-binding_CS"/>
</dbReference>
<dbReference type="PROSITE" id="PS00455">
    <property type="entry name" value="AMP_BINDING"/>
    <property type="match status" value="1"/>
</dbReference>
<evidence type="ECO:0000256" key="1">
    <source>
        <dbReference type="ARBA" id="ARBA00004275"/>
    </source>
</evidence>
<keyword evidence="3" id="KW-0576">Peroxisome</keyword>
<dbReference type="Proteomes" id="UP001652661">
    <property type="component" value="Chromosome 2R"/>
</dbReference>
<evidence type="ECO:0000313" key="6">
    <source>
        <dbReference type="Proteomes" id="UP001652661"/>
    </source>
</evidence>
<dbReference type="GO" id="GO:0005777">
    <property type="term" value="C:peroxisome"/>
    <property type="evidence" value="ECO:0007669"/>
    <property type="project" value="UniProtKB-SubCell"/>
</dbReference>
<comment type="similarity">
    <text evidence="2">Belongs to the ATP-dependent AMP-binding enzyme family.</text>
</comment>
<dbReference type="Gene3D" id="3.40.50.12780">
    <property type="entry name" value="N-terminal domain of ligase-like"/>
    <property type="match status" value="1"/>
</dbReference>
<evidence type="ECO:0000256" key="2">
    <source>
        <dbReference type="ARBA" id="ARBA00006432"/>
    </source>
</evidence>
<feature type="domain" description="AMP-dependent synthetase/ligase" evidence="4">
    <location>
        <begin position="39"/>
        <end position="390"/>
    </location>
</feature>
<dbReference type="GeneID" id="108074693"/>
<dbReference type="PANTHER" id="PTHR24096">
    <property type="entry name" value="LONG-CHAIN-FATTY-ACID--COA LIGASE"/>
    <property type="match status" value="1"/>
</dbReference>
<dbReference type="FunFam" id="3.40.50.12780:FF:000025">
    <property type="entry name" value="luciferin 4-monooxygenase"/>
    <property type="match status" value="1"/>
</dbReference>
<dbReference type="Pfam" id="PF13193">
    <property type="entry name" value="AMP-binding_C"/>
    <property type="match status" value="1"/>
</dbReference>
<reference evidence="6" key="1">
    <citation type="submission" date="2025-05" db="UniProtKB">
        <authorList>
            <consortium name="RefSeq"/>
        </authorList>
    </citation>
    <scope>NUCLEOTIDE SEQUENCE [LARGE SCALE GENOMIC DNA]</scope>
    <source>
        <strain evidence="6">14028-0561.14</strain>
    </source>
</reference>
<evidence type="ECO:0000259" key="5">
    <source>
        <dbReference type="Pfam" id="PF13193"/>
    </source>
</evidence>
<comment type="subcellular location">
    <subcellularLocation>
        <location evidence="1">Peroxisome</location>
    </subcellularLocation>
</comment>
<dbReference type="SUPFAM" id="SSF56801">
    <property type="entry name" value="Acetyl-CoA synthetase-like"/>
    <property type="match status" value="1"/>
</dbReference>
<dbReference type="InterPro" id="IPR025110">
    <property type="entry name" value="AMP-bd_C"/>
</dbReference>
<reference evidence="7" key="2">
    <citation type="submission" date="2025-08" db="UniProtKB">
        <authorList>
            <consortium name="RefSeq"/>
        </authorList>
    </citation>
    <scope>IDENTIFICATION</scope>
    <source>
        <strain evidence="7">14028-0561.14</strain>
        <tissue evidence="7">Whole fly</tissue>
    </source>
</reference>
<dbReference type="GO" id="GO:0046949">
    <property type="term" value="P:fatty-acyl-CoA biosynthetic process"/>
    <property type="evidence" value="ECO:0007669"/>
    <property type="project" value="TreeGrafter"/>
</dbReference>
<gene>
    <name evidence="7" type="primary">LOC108074693</name>
</gene>
<organism evidence="6 7">
    <name type="scientific">Drosophila kikkawai</name>
    <name type="common">Fruit fly</name>
    <dbReference type="NCBI Taxonomy" id="30033"/>
    <lineage>
        <taxon>Eukaryota</taxon>
        <taxon>Metazoa</taxon>
        <taxon>Ecdysozoa</taxon>
        <taxon>Arthropoda</taxon>
        <taxon>Hexapoda</taxon>
        <taxon>Insecta</taxon>
        <taxon>Pterygota</taxon>
        <taxon>Neoptera</taxon>
        <taxon>Endopterygota</taxon>
        <taxon>Diptera</taxon>
        <taxon>Brachycera</taxon>
        <taxon>Muscomorpha</taxon>
        <taxon>Ephydroidea</taxon>
        <taxon>Drosophilidae</taxon>
        <taxon>Drosophila</taxon>
        <taxon>Sophophora</taxon>
    </lineage>
</organism>
<name>A0A6P4IHS1_DROKI</name>
<keyword evidence="6" id="KW-1185">Reference proteome</keyword>
<dbReference type="Pfam" id="PF00501">
    <property type="entry name" value="AMP-binding"/>
    <property type="match status" value="1"/>
</dbReference>
<protein>
    <submittedName>
        <fullName evidence="7">Luciferin 4-monooxygenase-like</fullName>
    </submittedName>
</protein>
<dbReference type="GO" id="GO:0004467">
    <property type="term" value="F:long-chain fatty acid-CoA ligase activity"/>
    <property type="evidence" value="ECO:0007669"/>
    <property type="project" value="TreeGrafter"/>
</dbReference>
<dbReference type="PANTHER" id="PTHR24096:SF353">
    <property type="entry name" value="GH16244P-RELATED"/>
    <property type="match status" value="1"/>
</dbReference>
<evidence type="ECO:0000259" key="4">
    <source>
        <dbReference type="Pfam" id="PF00501"/>
    </source>
</evidence>
<sequence length="534" mass="59413">MAQLPVTYSAEERIWSGLPVACRTKDVPSLGEIIFNNMKKCGQNVCQIWDDEDVIVTFDQALSWAIRLAEFFKKRGLGHKEVIGISAENSKYLLSLGVACLMNGTPFHSLNPVLDRDTHQQLFMLTKPLLVFCDGKIYEKIYKATFEWQPEIYILTDQVEGVPSIELLLEPTTTEEFYKPEPLKEGGDQTVAILCSSGTTGLPKAVCISNRSLLPTPSALLNSDSVGFSYAALDWISGVASFISHTAFGFTRILSRTLVTPEYLVQLVEKYKISTIVLAPFRLSALINCPAASSESLASLRCVFCSGGIVSGASLQRCQKLCKNATFSQIYALTEAGNISMALSTENGNSVGRPLPGVKIRIVSEEGENLKHNQVGEIYAHTELVWRGYYGNPEESLRFRDSEGWFHTGDLGYFDDQNLLYIVDRCKDTLKYQGQHYWPGEIEQVILELCQVQHVCVVGIYDEKVGDEAGALVVKRKGLPLQAEEIVDHVAQRLPKFKQLHAGVQFADEMPVNQNGKILKKAAREIFLAKRKLI</sequence>
<dbReference type="RefSeq" id="XP_017022321.1">
    <property type="nucleotide sequence ID" value="XM_017166832.3"/>
</dbReference>
<dbReference type="InterPro" id="IPR042099">
    <property type="entry name" value="ANL_N_sf"/>
</dbReference>
<feature type="domain" description="AMP-binding enzyme C-terminal" evidence="5">
    <location>
        <begin position="441"/>
        <end position="517"/>
    </location>
</feature>
<dbReference type="OrthoDB" id="10253869at2759"/>
<dbReference type="FunFam" id="3.30.300.30:FF:000007">
    <property type="entry name" value="4-coumarate--CoA ligase 2"/>
    <property type="match status" value="1"/>
</dbReference>
<dbReference type="InterPro" id="IPR000873">
    <property type="entry name" value="AMP-dep_synth/lig_dom"/>
</dbReference>
<dbReference type="InterPro" id="IPR045851">
    <property type="entry name" value="AMP-bd_C_sf"/>
</dbReference>